<proteinExistence type="predicted"/>
<dbReference type="GeneID" id="20644793"/>
<reference evidence="1 2" key="1">
    <citation type="journal article" date="2006" name="Science">
        <title>Phytophthora genome sequences uncover evolutionary origins and mechanisms of pathogenesis.</title>
        <authorList>
            <person name="Tyler B.M."/>
            <person name="Tripathy S."/>
            <person name="Zhang X."/>
            <person name="Dehal P."/>
            <person name="Jiang R.H."/>
            <person name="Aerts A."/>
            <person name="Arredondo F.D."/>
            <person name="Baxter L."/>
            <person name="Bensasson D."/>
            <person name="Beynon J.L."/>
            <person name="Chapman J."/>
            <person name="Damasceno C.M."/>
            <person name="Dorrance A.E."/>
            <person name="Dou D."/>
            <person name="Dickerman A.W."/>
            <person name="Dubchak I.L."/>
            <person name="Garbelotto M."/>
            <person name="Gijzen M."/>
            <person name="Gordon S.G."/>
            <person name="Govers F."/>
            <person name="Grunwald N.J."/>
            <person name="Huang W."/>
            <person name="Ivors K.L."/>
            <person name="Jones R.W."/>
            <person name="Kamoun S."/>
            <person name="Krampis K."/>
            <person name="Lamour K.H."/>
            <person name="Lee M.K."/>
            <person name="McDonald W.H."/>
            <person name="Medina M."/>
            <person name="Meijer H.J."/>
            <person name="Nordberg E.K."/>
            <person name="Maclean D.J."/>
            <person name="Ospina-Giraldo M.D."/>
            <person name="Morris P.F."/>
            <person name="Phuntumart V."/>
            <person name="Putnam N.H."/>
            <person name="Rash S."/>
            <person name="Rose J.K."/>
            <person name="Sakihama Y."/>
            <person name="Salamov A.A."/>
            <person name="Savidor A."/>
            <person name="Scheuring C.F."/>
            <person name="Smith B.M."/>
            <person name="Sobral B.W."/>
            <person name="Terry A."/>
            <person name="Torto-Alalibo T.A."/>
            <person name="Win J."/>
            <person name="Xu Z."/>
            <person name="Zhang H."/>
            <person name="Grigoriev I.V."/>
            <person name="Rokhsar D.S."/>
            <person name="Boore J.L."/>
        </authorList>
    </citation>
    <scope>NUCLEOTIDE SEQUENCE [LARGE SCALE GENOMIC DNA]</scope>
    <source>
        <strain evidence="1 2">P6497</strain>
    </source>
</reference>
<name>G4YKL9_PHYSP</name>
<dbReference type="AlphaFoldDB" id="G4YKL9"/>
<accession>G4YKL9</accession>
<gene>
    <name evidence="1" type="ORF">PHYSODRAFT_322475</name>
</gene>
<keyword evidence="2" id="KW-1185">Reference proteome</keyword>
<organism evidence="1 2">
    <name type="scientific">Phytophthora sojae (strain P6497)</name>
    <name type="common">Soybean stem and root rot agent</name>
    <name type="synonym">Phytophthora megasperma f. sp. glycines</name>
    <dbReference type="NCBI Taxonomy" id="1094619"/>
    <lineage>
        <taxon>Eukaryota</taxon>
        <taxon>Sar</taxon>
        <taxon>Stramenopiles</taxon>
        <taxon>Oomycota</taxon>
        <taxon>Peronosporomycetes</taxon>
        <taxon>Peronosporales</taxon>
        <taxon>Peronosporaceae</taxon>
        <taxon>Phytophthora</taxon>
    </lineage>
</organism>
<evidence type="ECO:0000313" key="2">
    <source>
        <dbReference type="Proteomes" id="UP000002640"/>
    </source>
</evidence>
<dbReference type="EMBL" id="JH159151">
    <property type="protein sequence ID" value="EGZ28851.1"/>
    <property type="molecule type" value="Genomic_DNA"/>
</dbReference>
<dbReference type="KEGG" id="psoj:PHYSODRAFT_322475"/>
<dbReference type="InParanoid" id="G4YKL9"/>
<dbReference type="Proteomes" id="UP000002640">
    <property type="component" value="Unassembled WGS sequence"/>
</dbReference>
<protein>
    <submittedName>
        <fullName evidence="1">Uncharacterized protein</fullName>
    </submittedName>
</protein>
<dbReference type="RefSeq" id="XP_009516126.1">
    <property type="nucleotide sequence ID" value="XM_009517831.1"/>
</dbReference>
<sequence length="146" mass="15885">MLHPNSRPCLHSAHGVINGTQLCIGRPFRAVDTLLNSGYTFVNNCPCDVANASPGFTLDLTILNCQSGDLRDQRGTRRLEILESVRAAGPGPDPGRATVWERRVDSGCCTCGTPEHDGGDVEYRYLVAFDLNWPEVRSTQSGPDLV</sequence>
<evidence type="ECO:0000313" key="1">
    <source>
        <dbReference type="EMBL" id="EGZ28851.1"/>
    </source>
</evidence>